<evidence type="ECO:0000259" key="1">
    <source>
        <dbReference type="Pfam" id="PF01869"/>
    </source>
</evidence>
<dbReference type="InterPro" id="IPR002731">
    <property type="entry name" value="ATPase_BadF"/>
</dbReference>
<dbReference type="NCBIfam" id="NF046058">
    <property type="entry name" value="NagK_SO3507"/>
    <property type="match status" value="1"/>
</dbReference>
<evidence type="ECO:0000313" key="2">
    <source>
        <dbReference type="EMBL" id="TKB44549.1"/>
    </source>
</evidence>
<accession>A0A4U1B4X4</accession>
<protein>
    <submittedName>
        <fullName evidence="2">ATPase</fullName>
    </submittedName>
</protein>
<dbReference type="SUPFAM" id="SSF53067">
    <property type="entry name" value="Actin-like ATPase domain"/>
    <property type="match status" value="2"/>
</dbReference>
<keyword evidence="3" id="KW-1185">Reference proteome</keyword>
<dbReference type="AlphaFoldDB" id="A0A4U1B4X4"/>
<proteinExistence type="predicted"/>
<dbReference type="PANTHER" id="PTHR43190:SF3">
    <property type="entry name" value="N-ACETYL-D-GLUCOSAMINE KINASE"/>
    <property type="match status" value="1"/>
</dbReference>
<dbReference type="CDD" id="cd24082">
    <property type="entry name" value="ASKHA_NBD_GspK-like"/>
    <property type="match status" value="1"/>
</dbReference>
<feature type="domain" description="ATPase BadF/BadG/BcrA/BcrD type" evidence="1">
    <location>
        <begin position="10"/>
        <end position="288"/>
    </location>
</feature>
<dbReference type="OrthoDB" id="9816014at2"/>
<reference evidence="2 3" key="1">
    <citation type="submission" date="2019-04" db="EMBL/GenBank/DDBJ databases">
        <title>Thalassotalea guangxiensis sp. nov., isolated from sediment of the coastal wetland.</title>
        <authorList>
            <person name="Zheng S."/>
            <person name="Zhang D."/>
        </authorList>
    </citation>
    <scope>NUCLEOTIDE SEQUENCE [LARGE SCALE GENOMIC DNA]</scope>
    <source>
        <strain evidence="2 3">ZS-4</strain>
    </source>
</reference>
<sequence length="295" mass="31184">MLSSEQQLFLGIDGGGSKCKAVIVDANMQCLGEGIAGAANPFHCVEHAQNSIVEAAGLALADAGMDSQRIGDLIAGVGLAGVNIPKYFSLMNDWQHPFKAMHLATDLHIACLGAHDGEQGAIMICGTGSVGYVSSADESLIVGGHGFPQGDICSGAWLGLQAVQRVLLASDALGEQTLLSEKIFQALDCQQATDLVSCLSGQGATYYARLAVHVFDAADAGDLVAQQILAQASNYFSAMFHKLMARNPTRISLIGGLQVRLKDWLAIDIFNQFSKPRQPPEIGAILFARQQAQQN</sequence>
<dbReference type="InterPro" id="IPR052519">
    <property type="entry name" value="Euk-type_GlcNAc_Kinase"/>
</dbReference>
<organism evidence="2 3">
    <name type="scientific">Thalassotalea mangrovi</name>
    <dbReference type="NCBI Taxonomy" id="2572245"/>
    <lineage>
        <taxon>Bacteria</taxon>
        <taxon>Pseudomonadati</taxon>
        <taxon>Pseudomonadota</taxon>
        <taxon>Gammaproteobacteria</taxon>
        <taxon>Alteromonadales</taxon>
        <taxon>Colwelliaceae</taxon>
        <taxon>Thalassotalea</taxon>
    </lineage>
</organism>
<dbReference type="Proteomes" id="UP000307999">
    <property type="component" value="Unassembled WGS sequence"/>
</dbReference>
<name>A0A4U1B4X4_9GAMM</name>
<dbReference type="Pfam" id="PF01869">
    <property type="entry name" value="BcrAD_BadFG"/>
    <property type="match status" value="1"/>
</dbReference>
<dbReference type="PANTHER" id="PTHR43190">
    <property type="entry name" value="N-ACETYL-D-GLUCOSAMINE KINASE"/>
    <property type="match status" value="1"/>
</dbReference>
<evidence type="ECO:0000313" key="3">
    <source>
        <dbReference type="Proteomes" id="UP000307999"/>
    </source>
</evidence>
<gene>
    <name evidence="2" type="ORF">E8M12_11725</name>
</gene>
<dbReference type="EMBL" id="SWDB01000028">
    <property type="protein sequence ID" value="TKB44549.1"/>
    <property type="molecule type" value="Genomic_DNA"/>
</dbReference>
<dbReference type="Gene3D" id="3.30.420.40">
    <property type="match status" value="2"/>
</dbReference>
<comment type="caution">
    <text evidence="2">The sequence shown here is derived from an EMBL/GenBank/DDBJ whole genome shotgun (WGS) entry which is preliminary data.</text>
</comment>
<dbReference type="InterPro" id="IPR043129">
    <property type="entry name" value="ATPase_NBD"/>
</dbReference>
<dbReference type="RefSeq" id="WP_136736331.1">
    <property type="nucleotide sequence ID" value="NZ_SWDB01000028.1"/>
</dbReference>